<dbReference type="SUPFAM" id="SSF117396">
    <property type="entry name" value="TM1631-like"/>
    <property type="match status" value="1"/>
</dbReference>
<dbReference type="KEGG" id="xoo:XOO4029"/>
<dbReference type="HOGENOM" id="CLU_046519_3_1_6"/>
<dbReference type="STRING" id="291331.XOO4029"/>
<dbReference type="InterPro" id="IPR036520">
    <property type="entry name" value="UPF0759_sf"/>
</dbReference>
<accession>Q5GVJ0</accession>
<name>Q5GVJ0_XANOR</name>
<evidence type="ECO:0008006" key="3">
    <source>
        <dbReference type="Google" id="ProtNLM"/>
    </source>
</evidence>
<evidence type="ECO:0000313" key="2">
    <source>
        <dbReference type="Proteomes" id="UP000006735"/>
    </source>
</evidence>
<keyword evidence="2" id="KW-1185">Reference proteome</keyword>
<dbReference type="AlphaFoldDB" id="Q5GVJ0"/>
<dbReference type="Proteomes" id="UP000006735">
    <property type="component" value="Chromosome"/>
</dbReference>
<dbReference type="EMBL" id="AE013598">
    <property type="protein sequence ID" value="AAW77283.1"/>
    <property type="molecule type" value="Genomic_DNA"/>
</dbReference>
<dbReference type="PANTHER" id="PTHR30348:SF14">
    <property type="entry name" value="BLR8050 PROTEIN"/>
    <property type="match status" value="1"/>
</dbReference>
<evidence type="ECO:0000313" key="1">
    <source>
        <dbReference type="EMBL" id="AAW77283.1"/>
    </source>
</evidence>
<gene>
    <name evidence="1" type="ordered locus">XOO4029</name>
</gene>
<sequence>MIVMHTTSWRAYLHGVLPSSPRLPARPSSAVARVRCGCAGGSMSAADHAQVGQGASVLQRYATRVDAVEINSSFYRPHRASTYARWADSVLEDVRFSVKLPRSISHDAWLHGTGPLLDAFLAQVGALGTRLGCLLLQLPPSAVFDAAVAARFLAMLRRRWDDGVVCERRHASWFAAPAQALLERHRIARCAADPAPLSAAAIPRPVAAPSYRRWHDAPRIYYRSYDETALQALAAAVRAGPPSNAQPLAERWVIFDNSAAGCATSNALELQRLLGIERKRQRG</sequence>
<dbReference type="InterPro" id="IPR002763">
    <property type="entry name" value="DUF72"/>
</dbReference>
<reference evidence="1 2" key="1">
    <citation type="journal article" date="2005" name="Nucleic Acids Res.">
        <title>The genome sequence of Xanthomonas oryzae pathovar oryzae KACC10331, the bacterial blight pathogen of rice.</title>
        <authorList>
            <person name="Lee B.M."/>
            <person name="Park Y.J."/>
            <person name="Park D.S."/>
            <person name="Kang H.W."/>
            <person name="Kim J.G."/>
            <person name="Song E.S."/>
            <person name="Park I.C."/>
            <person name="Yoon U.H."/>
            <person name="Hahn J.H."/>
            <person name="Koo B.S."/>
            <person name="Lee G.B."/>
            <person name="Kim H."/>
            <person name="Park H.S."/>
            <person name="Yoon K.O."/>
            <person name="Kim J.H."/>
            <person name="Jung C.H."/>
            <person name="Koh N.H."/>
            <person name="Seo J.S."/>
            <person name="Go S.J."/>
        </authorList>
    </citation>
    <scope>NUCLEOTIDE SEQUENCE [LARGE SCALE GENOMIC DNA]</scope>
    <source>
        <strain evidence="2">KACC10331 / KXO85</strain>
    </source>
</reference>
<dbReference type="PANTHER" id="PTHR30348">
    <property type="entry name" value="UNCHARACTERIZED PROTEIN YECE"/>
    <property type="match status" value="1"/>
</dbReference>
<dbReference type="Pfam" id="PF01904">
    <property type="entry name" value="DUF72"/>
    <property type="match status" value="1"/>
</dbReference>
<proteinExistence type="predicted"/>
<organism evidence="1 2">
    <name type="scientific">Xanthomonas oryzae pv. oryzae (strain KACC10331 / KXO85)</name>
    <dbReference type="NCBI Taxonomy" id="291331"/>
    <lineage>
        <taxon>Bacteria</taxon>
        <taxon>Pseudomonadati</taxon>
        <taxon>Pseudomonadota</taxon>
        <taxon>Gammaproteobacteria</taxon>
        <taxon>Lysobacterales</taxon>
        <taxon>Lysobacteraceae</taxon>
        <taxon>Xanthomonas</taxon>
    </lineage>
</organism>
<dbReference type="Gene3D" id="3.20.20.410">
    <property type="entry name" value="Protein of unknown function UPF0759"/>
    <property type="match status" value="1"/>
</dbReference>
<protein>
    <recommendedName>
        <fullName evidence="3">DUF72 domain-containing protein</fullName>
    </recommendedName>
</protein>